<accession>A0A176VCE3</accession>
<gene>
    <name evidence="2" type="ORF">AXG93_625s1090</name>
</gene>
<dbReference type="Proteomes" id="UP000077202">
    <property type="component" value="Unassembled WGS sequence"/>
</dbReference>
<evidence type="ECO:0000313" key="3">
    <source>
        <dbReference type="Proteomes" id="UP000077202"/>
    </source>
</evidence>
<dbReference type="AlphaFoldDB" id="A0A176VCE3"/>
<feature type="region of interest" description="Disordered" evidence="1">
    <location>
        <begin position="1"/>
        <end position="22"/>
    </location>
</feature>
<evidence type="ECO:0000313" key="2">
    <source>
        <dbReference type="EMBL" id="OAE18520.1"/>
    </source>
</evidence>
<name>A0A176VCE3_MARPO</name>
<evidence type="ECO:0000256" key="1">
    <source>
        <dbReference type="SAM" id="MobiDB-lite"/>
    </source>
</evidence>
<comment type="caution">
    <text evidence="2">The sequence shown here is derived from an EMBL/GenBank/DDBJ whole genome shotgun (WGS) entry which is preliminary data.</text>
</comment>
<reference evidence="2" key="1">
    <citation type="submission" date="2016-03" db="EMBL/GenBank/DDBJ databases">
        <title>Mechanisms controlling the formation of the plant cell surface in tip-growing cells are functionally conserved among land plants.</title>
        <authorList>
            <person name="Honkanen S."/>
            <person name="Jones V.A."/>
            <person name="Morieri G."/>
            <person name="Champion C."/>
            <person name="Hetherington A.J."/>
            <person name="Kelly S."/>
            <person name="Saint-Marcoux D."/>
            <person name="Proust H."/>
            <person name="Prescott H."/>
            <person name="Dolan L."/>
        </authorList>
    </citation>
    <scope>NUCLEOTIDE SEQUENCE [LARGE SCALE GENOMIC DNA]</scope>
    <source>
        <tissue evidence="2">Whole gametophyte</tissue>
    </source>
</reference>
<sequence length="165" mass="18748">MSSFSSTLSNRNGRNGRKLQKKLDPWSLREEVKRLKDPVDEIHKPLGGPQRIELGLCLGGLVMKEVRDHASRRPENQHLQKYTSENFLKSVKGLLFPTRFPIMGHEWRVMAYYDMASVVSEASARAGSEKALCVLAGTCPIRTSLFRVPFRVSTSNKTFSHLKQF</sequence>
<proteinExistence type="predicted"/>
<dbReference type="EMBL" id="LVLJ01004052">
    <property type="protein sequence ID" value="OAE18520.1"/>
    <property type="molecule type" value="Genomic_DNA"/>
</dbReference>
<feature type="compositionally biased region" description="Polar residues" evidence="1">
    <location>
        <begin position="1"/>
        <end position="13"/>
    </location>
</feature>
<keyword evidence="3" id="KW-1185">Reference proteome</keyword>
<protein>
    <submittedName>
        <fullName evidence="2">Uncharacterized protein</fullName>
    </submittedName>
</protein>
<organism evidence="2 3">
    <name type="scientific">Marchantia polymorpha subsp. ruderalis</name>
    <dbReference type="NCBI Taxonomy" id="1480154"/>
    <lineage>
        <taxon>Eukaryota</taxon>
        <taxon>Viridiplantae</taxon>
        <taxon>Streptophyta</taxon>
        <taxon>Embryophyta</taxon>
        <taxon>Marchantiophyta</taxon>
        <taxon>Marchantiopsida</taxon>
        <taxon>Marchantiidae</taxon>
        <taxon>Marchantiales</taxon>
        <taxon>Marchantiaceae</taxon>
        <taxon>Marchantia</taxon>
    </lineage>
</organism>